<dbReference type="AlphaFoldDB" id="A0A0D7WC83"/>
<comment type="caution">
    <text evidence="1">The sequence shown here is derived from an EMBL/GenBank/DDBJ whole genome shotgun (WGS) entry which is preliminary data.</text>
</comment>
<name>A0A0D7WC83_9FLAO</name>
<gene>
    <name evidence="1" type="ORF">PW52_03390</name>
</gene>
<dbReference type="Proteomes" id="UP000032578">
    <property type="component" value="Unassembled WGS sequence"/>
</dbReference>
<proteinExistence type="predicted"/>
<organism evidence="1 2">
    <name type="scientific">Neotamlana sedimentorum</name>
    <dbReference type="NCBI Taxonomy" id="1435349"/>
    <lineage>
        <taxon>Bacteria</taxon>
        <taxon>Pseudomonadati</taxon>
        <taxon>Bacteroidota</taxon>
        <taxon>Flavobacteriia</taxon>
        <taxon>Flavobacteriales</taxon>
        <taxon>Flavobacteriaceae</taxon>
        <taxon>Neotamlana</taxon>
    </lineage>
</organism>
<keyword evidence="2" id="KW-1185">Reference proteome</keyword>
<accession>A0A0D7WC83</accession>
<dbReference type="EMBL" id="JTDW01000002">
    <property type="protein sequence ID" value="KJD36699.1"/>
    <property type="molecule type" value="Genomic_DNA"/>
</dbReference>
<evidence type="ECO:0000313" key="2">
    <source>
        <dbReference type="Proteomes" id="UP000032578"/>
    </source>
</evidence>
<sequence>MKLFKLILFVFLTLNHLTSQELIKSHDFNLEENDFWYIKDKKLHTIYQYNGDTFKCFDYIKGQQAWEVSVPGFKEDEITLFNNHPYIKLTKSQFFSDEIVEKTIAINRITGKVIFDTSKIEDYKPSEIFYSRDNRYALILHTEKIKRDKKKGIEKKFIYNLSLIKMSNSEKLWTMLMPEPEKTDLFGLKLNSAKTLDFDPISNEEAIVFSFGKTLFSIDVITGNILWQKNFSDLNINKIYQPKGFNKNNHFIALNKYEDKSYNMDFISFKTGEIDLEKRIKLGSYYNIKFNTNSIMVKSAKGLNYVNYDGTAKWEKWPKFEGKIESVFQQDNNHLIIEKIEDSYYANCINDIGEIQFQNPFKIYNKKLRDGFLFNDVLVAITDYNIITYDINHNRIKNIIPLAYYEPFKIDHQNKKVIYSQKKGKTVYSLDIVKETEQQLTEKNLFEKGKDTISRIEIFNDKYAFLSSNEMVQYNANGEKLKSVYFKPKSNIMKTIAPIAILALGTIFSDEVNKINQQLYKYGLKNTDDFYSDLEIQTYTHAYGIGDFGAGVIALGEAEKLFGNFNKNKPKTNRENPFDLINKLWFITDKIENVGTVIKIIDINLGDIVSYIPIGNKDFSYSIDETAKTVILRTGNNYSFYSLDNIGK</sequence>
<reference evidence="1 2" key="1">
    <citation type="submission" date="2014-11" db="EMBL/GenBank/DDBJ databases">
        <title>Tamlana sedimentorum sp. nov., isolated from shallow sand sediments of the Sea of Japan.</title>
        <authorList>
            <person name="Romanenko L.A."/>
        </authorList>
    </citation>
    <scope>NUCLEOTIDE SEQUENCE [LARGE SCALE GENOMIC DNA]</scope>
    <source>
        <strain evidence="1 2">JCM 19808</strain>
    </source>
</reference>
<evidence type="ECO:0000313" key="1">
    <source>
        <dbReference type="EMBL" id="KJD36699.1"/>
    </source>
</evidence>
<dbReference type="PATRIC" id="fig|1435349.4.peg.1382"/>
<dbReference type="OrthoDB" id="725093at2"/>
<dbReference type="RefSeq" id="WP_044631513.1">
    <property type="nucleotide sequence ID" value="NZ_JTDW01000002.1"/>
</dbReference>
<protein>
    <submittedName>
        <fullName evidence="1">Uncharacterized protein</fullName>
    </submittedName>
</protein>